<dbReference type="Gene3D" id="1.10.390.10">
    <property type="entry name" value="Neutral Protease Domain 2"/>
    <property type="match status" value="1"/>
</dbReference>
<dbReference type="InterPro" id="IPR006311">
    <property type="entry name" value="TAT_signal"/>
</dbReference>
<dbReference type="Gene3D" id="3.10.450.490">
    <property type="match status" value="1"/>
</dbReference>
<keyword evidence="2" id="KW-0479">Metal-binding</keyword>
<keyword evidence="1 9" id="KW-0645">Protease</keyword>
<dbReference type="PANTHER" id="PTHR33794">
    <property type="entry name" value="BACILLOLYSIN"/>
    <property type="match status" value="1"/>
</dbReference>
<reference evidence="9 10" key="1">
    <citation type="submission" date="2019-03" db="EMBL/GenBank/DDBJ databases">
        <title>Genomic Encyclopedia of Type Strains, Phase III (KMG-III): the genomes of soil and plant-associated and newly described type strains.</title>
        <authorList>
            <person name="Whitman W."/>
        </authorList>
    </citation>
    <scope>NUCLEOTIDE SEQUENCE [LARGE SCALE GENOMIC DNA]</scope>
    <source>
        <strain evidence="9 10">VKM Ac-2575</strain>
    </source>
</reference>
<sequence>MTKHLRRRQAVAAMTATAAVLALGMSFTSAAGAAPANGASASAVPANLKLIKTKTSLLGKHYWYQQTFKGLPVVNGYYAQHVDKSGKVVQTNDGRDAVPDSLDVSAKVPAATATQSANSVVTARAARSRIAAPNKNGTPTPTATQGAAQLAVIGGPNARLVWNVTSRSSEGVSRSLVDAKSGTVVDSKVISHNADGKGSVFDPNPVVTLKNENLTDQNDQNQDALFLAQKNVILRNLDGSGKLNGTYVNIKEAKGGLASSKTNTFVYQRHSDKFEQVEAYYQVNQTQEYIHSLGFKDVNNESQDFSINTFAGDNSFYDPSTDMITMGEGGVDDAEDAEVIWHEYGHAIQDDVVPGFGESEQAGAIGEGFGDYWAVQQSIPVSKNYDIPCVMDWDSTSYTDGPKHCLRRTDTGKTTDDIDGEVHDDGEIWSNALWDIQKSLGRTKANKVILQGTFFYAPDTSFADAARVTVQSARLLYGKAAADQVTTAFKARKILS</sequence>
<dbReference type="InterPro" id="IPR001842">
    <property type="entry name" value="Peptidase_M36"/>
</dbReference>
<evidence type="ECO:0000313" key="10">
    <source>
        <dbReference type="Proteomes" id="UP000295151"/>
    </source>
</evidence>
<dbReference type="Proteomes" id="UP000295151">
    <property type="component" value="Unassembled WGS sequence"/>
</dbReference>
<feature type="chain" id="PRO_5020309951" evidence="7">
    <location>
        <begin position="34"/>
        <end position="496"/>
    </location>
</feature>
<dbReference type="AlphaFoldDB" id="A0A4R7T650"/>
<protein>
    <submittedName>
        <fullName evidence="9">Zn-dependent metalloprotease</fullName>
    </submittedName>
</protein>
<dbReference type="SUPFAM" id="SSF55486">
    <property type="entry name" value="Metalloproteases ('zincins'), catalytic domain"/>
    <property type="match status" value="1"/>
</dbReference>
<evidence type="ECO:0000256" key="3">
    <source>
        <dbReference type="ARBA" id="ARBA00022729"/>
    </source>
</evidence>
<proteinExistence type="predicted"/>
<evidence type="ECO:0000313" key="9">
    <source>
        <dbReference type="EMBL" id="TDU87342.1"/>
    </source>
</evidence>
<dbReference type="EMBL" id="SOCE01000001">
    <property type="protein sequence ID" value="TDU87342.1"/>
    <property type="molecule type" value="Genomic_DNA"/>
</dbReference>
<keyword evidence="5" id="KW-0862">Zinc</keyword>
<dbReference type="GO" id="GO:0004222">
    <property type="term" value="F:metalloendopeptidase activity"/>
    <property type="evidence" value="ECO:0007669"/>
    <property type="project" value="InterPro"/>
</dbReference>
<gene>
    <name evidence="9" type="ORF">EV138_0863</name>
</gene>
<dbReference type="InterPro" id="IPR011096">
    <property type="entry name" value="FTP_domain"/>
</dbReference>
<dbReference type="GO" id="GO:0008270">
    <property type="term" value="F:zinc ion binding"/>
    <property type="evidence" value="ECO:0007669"/>
    <property type="project" value="InterPro"/>
</dbReference>
<evidence type="ECO:0000256" key="7">
    <source>
        <dbReference type="SAM" id="SignalP"/>
    </source>
</evidence>
<evidence type="ECO:0000256" key="2">
    <source>
        <dbReference type="ARBA" id="ARBA00022723"/>
    </source>
</evidence>
<evidence type="ECO:0000259" key="8">
    <source>
        <dbReference type="Pfam" id="PF07504"/>
    </source>
</evidence>
<dbReference type="Pfam" id="PF07504">
    <property type="entry name" value="FTP"/>
    <property type="match status" value="1"/>
</dbReference>
<evidence type="ECO:0000256" key="1">
    <source>
        <dbReference type="ARBA" id="ARBA00022670"/>
    </source>
</evidence>
<dbReference type="InterPro" id="IPR050728">
    <property type="entry name" value="Zinc_Metalloprotease_M4"/>
</dbReference>
<dbReference type="Pfam" id="PF02128">
    <property type="entry name" value="Peptidase_M36"/>
    <property type="match status" value="1"/>
</dbReference>
<organism evidence="9 10">
    <name type="scientific">Kribbella voronezhensis</name>
    <dbReference type="NCBI Taxonomy" id="2512212"/>
    <lineage>
        <taxon>Bacteria</taxon>
        <taxon>Bacillati</taxon>
        <taxon>Actinomycetota</taxon>
        <taxon>Actinomycetes</taxon>
        <taxon>Propionibacteriales</taxon>
        <taxon>Kribbellaceae</taxon>
        <taxon>Kribbella</taxon>
    </lineage>
</organism>
<keyword evidence="4" id="KW-0378">Hydrolase</keyword>
<dbReference type="InterPro" id="IPR027268">
    <property type="entry name" value="Peptidase_M4/M1_CTD_sf"/>
</dbReference>
<dbReference type="GO" id="GO:0006508">
    <property type="term" value="P:proteolysis"/>
    <property type="evidence" value="ECO:0007669"/>
    <property type="project" value="UniProtKB-KW"/>
</dbReference>
<keyword evidence="3 7" id="KW-0732">Signal</keyword>
<feature type="signal peptide" evidence="7">
    <location>
        <begin position="1"/>
        <end position="33"/>
    </location>
</feature>
<dbReference type="GO" id="GO:0005615">
    <property type="term" value="C:extracellular space"/>
    <property type="evidence" value="ECO:0007669"/>
    <property type="project" value="InterPro"/>
</dbReference>
<evidence type="ECO:0000256" key="5">
    <source>
        <dbReference type="ARBA" id="ARBA00022833"/>
    </source>
</evidence>
<evidence type="ECO:0000256" key="6">
    <source>
        <dbReference type="ARBA" id="ARBA00023049"/>
    </source>
</evidence>
<feature type="domain" description="FTP" evidence="8">
    <location>
        <begin position="46"/>
        <end position="90"/>
    </location>
</feature>
<evidence type="ECO:0000256" key="4">
    <source>
        <dbReference type="ARBA" id="ARBA00022801"/>
    </source>
</evidence>
<dbReference type="RefSeq" id="WP_202866612.1">
    <property type="nucleotide sequence ID" value="NZ_SOCE01000001.1"/>
</dbReference>
<name>A0A4R7T650_9ACTN</name>
<comment type="caution">
    <text evidence="9">The sequence shown here is derived from an EMBL/GenBank/DDBJ whole genome shotgun (WGS) entry which is preliminary data.</text>
</comment>
<accession>A0A4R7T650</accession>
<keyword evidence="10" id="KW-1185">Reference proteome</keyword>
<keyword evidence="6 9" id="KW-0482">Metalloprotease</keyword>
<dbReference type="PANTHER" id="PTHR33794:SF1">
    <property type="entry name" value="BACILLOLYSIN"/>
    <property type="match status" value="1"/>
</dbReference>
<dbReference type="PROSITE" id="PS51318">
    <property type="entry name" value="TAT"/>
    <property type="match status" value="1"/>
</dbReference>